<accession>A0AAD8SB96</accession>
<gene>
    <name evidence="4" type="ORF">QYE76_066399</name>
</gene>
<dbReference type="GO" id="GO:0005829">
    <property type="term" value="C:cytosol"/>
    <property type="evidence" value="ECO:0007669"/>
    <property type="project" value="TreeGrafter"/>
</dbReference>
<dbReference type="EMBL" id="JAUUTY010000004">
    <property type="protein sequence ID" value="KAK1648594.1"/>
    <property type="molecule type" value="Genomic_DNA"/>
</dbReference>
<dbReference type="SUPFAM" id="SSF117070">
    <property type="entry name" value="LEA14-like"/>
    <property type="match status" value="2"/>
</dbReference>
<dbReference type="AlphaFoldDB" id="A0AAD8SB96"/>
<sequence length="470" mass="52022">MSFPLHGMFVNVMLQTVTLLVSMVSLLSPSRLLIGMSIVILNGSLPWLRRLLRLSAHAPGILFLPLLVFVLSREHDRDYDETFALVAHMTTVRTLLAVAYVRRWSVSQLDVQNAFLNGELSEEVYMQPPPGEVNLRCSFLAEDTIKAMVNDYKAKMAKTDDMSSSDSPKGTEKKADADHDGENGGFFDKVKDFIQDIGEKIEEAVGFGKPTADVTGIHIPQISLEQVELIADVLIENPNPVPIPLVDIEYLIESEGRKLVSGTIPDAGTIHAHGSETVKIPVLLIYDDIKSTYGDIKSGSIIPYTVKVVLHVDVPVIGRISIPLEKTGEIPVPYRPDVDISKIKFEQFSFEEATATLHLNLDNKNDFDLGLNSMDYEVWLSNVSIASAEMKESANIKKQEVTTMNLPISFRPKDFGSAMWDMIRGKGTGYTIKGNIDVNTPFGHMKIPICKEGGTTRLKKGDDDDDNDES</sequence>
<dbReference type="GO" id="GO:0009269">
    <property type="term" value="P:response to desiccation"/>
    <property type="evidence" value="ECO:0007669"/>
    <property type="project" value="InterPro"/>
</dbReference>
<feature type="region of interest" description="Disordered" evidence="2">
    <location>
        <begin position="157"/>
        <end position="183"/>
    </location>
</feature>
<reference evidence="4" key="1">
    <citation type="submission" date="2023-07" db="EMBL/GenBank/DDBJ databases">
        <title>A chromosome-level genome assembly of Lolium multiflorum.</title>
        <authorList>
            <person name="Chen Y."/>
            <person name="Copetti D."/>
            <person name="Kolliker R."/>
            <person name="Studer B."/>
        </authorList>
    </citation>
    <scope>NUCLEOTIDE SEQUENCE</scope>
    <source>
        <strain evidence="4">02402/16</strain>
        <tissue evidence="4">Leaf</tissue>
    </source>
</reference>
<comment type="caution">
    <text evidence="4">The sequence shown here is derived from an EMBL/GenBank/DDBJ whole genome shotgun (WGS) entry which is preliminary data.</text>
</comment>
<proteinExistence type="inferred from homology"/>
<organism evidence="4 5">
    <name type="scientific">Lolium multiflorum</name>
    <name type="common">Italian ryegrass</name>
    <name type="synonym">Lolium perenne subsp. multiflorum</name>
    <dbReference type="NCBI Taxonomy" id="4521"/>
    <lineage>
        <taxon>Eukaryota</taxon>
        <taxon>Viridiplantae</taxon>
        <taxon>Streptophyta</taxon>
        <taxon>Embryophyta</taxon>
        <taxon>Tracheophyta</taxon>
        <taxon>Spermatophyta</taxon>
        <taxon>Magnoliopsida</taxon>
        <taxon>Liliopsida</taxon>
        <taxon>Poales</taxon>
        <taxon>Poaceae</taxon>
        <taxon>BOP clade</taxon>
        <taxon>Pooideae</taxon>
        <taxon>Poodae</taxon>
        <taxon>Poeae</taxon>
        <taxon>Poeae Chloroplast Group 2 (Poeae type)</taxon>
        <taxon>Loliodinae</taxon>
        <taxon>Loliinae</taxon>
        <taxon>Lolium</taxon>
    </lineage>
</organism>
<dbReference type="Pfam" id="PF03168">
    <property type="entry name" value="LEA_2"/>
    <property type="match status" value="2"/>
</dbReference>
<evidence type="ECO:0000256" key="2">
    <source>
        <dbReference type="SAM" id="MobiDB-lite"/>
    </source>
</evidence>
<dbReference type="InterPro" id="IPR013990">
    <property type="entry name" value="WHy-dom"/>
</dbReference>
<dbReference type="PANTHER" id="PTHR31459:SF24">
    <property type="entry name" value="LATE EMBRYOGENESIS ABUNDANT PROTEIN GROUP 2"/>
    <property type="match status" value="1"/>
</dbReference>
<keyword evidence="5" id="KW-1185">Reference proteome</keyword>
<dbReference type="FunFam" id="2.60.40.1820:FF:000003">
    <property type="entry name" value="Desiccation protectant protein Lea14 isogeny"/>
    <property type="match status" value="1"/>
</dbReference>
<feature type="compositionally biased region" description="Basic and acidic residues" evidence="2">
    <location>
        <begin position="169"/>
        <end position="183"/>
    </location>
</feature>
<feature type="domain" description="Water stress and hypersensitive response" evidence="3">
    <location>
        <begin position="212"/>
        <end position="329"/>
    </location>
</feature>
<dbReference type="InterPro" id="IPR045043">
    <property type="entry name" value="Lea14-like"/>
</dbReference>
<dbReference type="Proteomes" id="UP001231189">
    <property type="component" value="Unassembled WGS sequence"/>
</dbReference>
<evidence type="ECO:0000256" key="1">
    <source>
        <dbReference type="ARBA" id="ARBA00005960"/>
    </source>
</evidence>
<dbReference type="Pfam" id="PF07727">
    <property type="entry name" value="RVT_2"/>
    <property type="match status" value="1"/>
</dbReference>
<feature type="domain" description="Water stress and hypersensitive response" evidence="3">
    <location>
        <begin position="338"/>
        <end position="454"/>
    </location>
</feature>
<evidence type="ECO:0000259" key="3">
    <source>
        <dbReference type="SMART" id="SM00769"/>
    </source>
</evidence>
<dbReference type="InterPro" id="IPR013103">
    <property type="entry name" value="RVT_2"/>
</dbReference>
<name>A0AAD8SB96_LOLMU</name>
<dbReference type="PANTHER" id="PTHR31459">
    <property type="match status" value="1"/>
</dbReference>
<evidence type="ECO:0000313" key="5">
    <source>
        <dbReference type="Proteomes" id="UP001231189"/>
    </source>
</evidence>
<protein>
    <recommendedName>
        <fullName evidence="3">Water stress and hypersensitive response domain-containing protein</fullName>
    </recommendedName>
</protein>
<comment type="similarity">
    <text evidence="1">Belongs to the LEA type 2 family.</text>
</comment>
<dbReference type="Gene3D" id="2.60.40.1820">
    <property type="match status" value="2"/>
</dbReference>
<evidence type="ECO:0000313" key="4">
    <source>
        <dbReference type="EMBL" id="KAK1648594.1"/>
    </source>
</evidence>
<dbReference type="InterPro" id="IPR004864">
    <property type="entry name" value="LEA_2"/>
</dbReference>
<dbReference type="SMART" id="SM00769">
    <property type="entry name" value="WHy"/>
    <property type="match status" value="2"/>
</dbReference>